<dbReference type="Proteomes" id="UP000236488">
    <property type="component" value="Unassembled WGS sequence"/>
</dbReference>
<protein>
    <submittedName>
        <fullName evidence="2">DNA-binding protein</fullName>
    </submittedName>
</protein>
<proteinExistence type="predicted"/>
<evidence type="ECO:0000313" key="2">
    <source>
        <dbReference type="EMBL" id="PNV65600.1"/>
    </source>
</evidence>
<evidence type="ECO:0000313" key="3">
    <source>
        <dbReference type="Proteomes" id="UP000236488"/>
    </source>
</evidence>
<keyword evidence="3" id="KW-1185">Reference proteome</keyword>
<organism evidence="2 3">
    <name type="scientific">Rubneribacter badeniensis</name>
    <dbReference type="NCBI Taxonomy" id="2070688"/>
    <lineage>
        <taxon>Bacteria</taxon>
        <taxon>Bacillati</taxon>
        <taxon>Actinomycetota</taxon>
        <taxon>Coriobacteriia</taxon>
        <taxon>Eggerthellales</taxon>
        <taxon>Eggerthellaceae</taxon>
        <taxon>Rubneribacter</taxon>
    </lineage>
</organism>
<keyword evidence="2" id="KW-0238">DNA-binding</keyword>
<accession>A0A2K2U5Y8</accession>
<comment type="caution">
    <text evidence="2">The sequence shown here is derived from an EMBL/GenBank/DDBJ whole genome shotgun (WGS) entry which is preliminary data.</text>
</comment>
<reference evidence="2 3" key="1">
    <citation type="journal article" date="2018" name="Int. J. Syst. Evol. Microbiol.">
        <title>Rubneribacter badeniensis gen. nov., sp. nov. and Enteroscipio rubneri gen. nov., sp. nov., new members of the Eggerthellaceae isolated from human faeces.</title>
        <authorList>
            <person name="Danylec N."/>
            <person name="Gobl A."/>
            <person name="Stoll D.A."/>
            <person name="Hetzer B."/>
            <person name="Kulling S.E."/>
            <person name="Huch M."/>
        </authorList>
    </citation>
    <scope>NUCLEOTIDE SEQUENCE [LARGE SCALE GENOMIC DNA]</scope>
    <source>
        <strain evidence="2 3">ResAG-85</strain>
    </source>
</reference>
<feature type="domain" description="Helix-turn-helix" evidence="1">
    <location>
        <begin position="7"/>
        <end position="54"/>
    </location>
</feature>
<sequence>MVMPHDYLTVRELREMLHVSRATAYRTARQLPHIRIGRAIRVSRRGLESYLRAHDYTIPTDGERSRPW</sequence>
<dbReference type="InterPro" id="IPR041657">
    <property type="entry name" value="HTH_17"/>
</dbReference>
<gene>
    <name evidence="2" type="ORF">C2L80_05605</name>
</gene>
<name>A0A2K2U5Y8_9ACTN</name>
<dbReference type="EMBL" id="PPEL01000023">
    <property type="protein sequence ID" value="PNV65600.1"/>
    <property type="molecule type" value="Genomic_DNA"/>
</dbReference>
<dbReference type="GO" id="GO:0003677">
    <property type="term" value="F:DNA binding"/>
    <property type="evidence" value="ECO:0007669"/>
    <property type="project" value="UniProtKB-KW"/>
</dbReference>
<dbReference type="Pfam" id="PF12728">
    <property type="entry name" value="HTH_17"/>
    <property type="match status" value="1"/>
</dbReference>
<evidence type="ECO:0000259" key="1">
    <source>
        <dbReference type="Pfam" id="PF12728"/>
    </source>
</evidence>
<dbReference type="AlphaFoldDB" id="A0A2K2U5Y8"/>